<reference evidence="3 6" key="1">
    <citation type="submission" date="2024-01" db="EMBL/GenBank/DDBJ databases">
        <title>Complete genome sequence of Mycoplasma gateae strain 3700.</title>
        <authorList>
            <person name="Spergser J."/>
        </authorList>
    </citation>
    <scope>NUCLEOTIDE SEQUENCE [LARGE SCALE GENOMIC DNA]</scope>
    <source>
        <strain evidence="3 6">3700</strain>
    </source>
</reference>
<dbReference type="InterPro" id="IPR001584">
    <property type="entry name" value="Integrase_cat-core"/>
</dbReference>
<evidence type="ECO:0000313" key="3">
    <source>
        <dbReference type="EMBL" id="WVN21180.1"/>
    </source>
</evidence>
<dbReference type="Proteomes" id="UP001431935">
    <property type="component" value="Chromosome"/>
</dbReference>
<dbReference type="NCBIfam" id="NF033563">
    <property type="entry name" value="transpos_IS30"/>
    <property type="match status" value="1"/>
</dbReference>
<evidence type="ECO:0000313" key="4">
    <source>
        <dbReference type="EMBL" id="WVN21630.1"/>
    </source>
</evidence>
<dbReference type="Gene3D" id="3.30.420.10">
    <property type="entry name" value="Ribonuclease H-like superfamily/Ribonuclease H"/>
    <property type="match status" value="1"/>
</dbReference>
<dbReference type="InterPro" id="IPR051917">
    <property type="entry name" value="Transposase-Integrase"/>
</dbReference>
<organism evidence="3 6">
    <name type="scientific">Metamycoplasma gateae</name>
    <dbReference type="NCBI Taxonomy" id="35769"/>
    <lineage>
        <taxon>Bacteria</taxon>
        <taxon>Bacillati</taxon>
        <taxon>Mycoplasmatota</taxon>
        <taxon>Mycoplasmoidales</taxon>
        <taxon>Metamycoplasmataceae</taxon>
        <taxon>Metamycoplasma</taxon>
    </lineage>
</organism>
<dbReference type="InterPro" id="IPR025246">
    <property type="entry name" value="IS30-like_HTH"/>
</dbReference>
<dbReference type="PROSITE" id="PS50994">
    <property type="entry name" value="INTEGRASE"/>
    <property type="match status" value="1"/>
</dbReference>
<protein>
    <submittedName>
        <fullName evidence="3">IS30 family transposase</fullName>
    </submittedName>
</protein>
<evidence type="ECO:0000256" key="1">
    <source>
        <dbReference type="ARBA" id="ARBA00023172"/>
    </source>
</evidence>
<keyword evidence="1" id="KW-0233">DNA recombination</keyword>
<dbReference type="EMBL" id="CP143578">
    <property type="protein sequence ID" value="WVN21630.1"/>
    <property type="molecule type" value="Genomic_DNA"/>
</dbReference>
<name>A0ABZ2AGJ5_9BACT</name>
<dbReference type="InterPro" id="IPR012337">
    <property type="entry name" value="RNaseH-like_sf"/>
</dbReference>
<feature type="domain" description="Integrase catalytic" evidence="2">
    <location>
        <begin position="190"/>
        <end position="353"/>
    </location>
</feature>
<dbReference type="EMBL" id="CP143578">
    <property type="protein sequence ID" value="WVN21652.1"/>
    <property type="molecule type" value="Genomic_DNA"/>
</dbReference>
<proteinExistence type="predicted"/>
<dbReference type="Pfam" id="PF13936">
    <property type="entry name" value="HTH_38"/>
    <property type="match status" value="1"/>
</dbReference>
<dbReference type="SUPFAM" id="SSF53098">
    <property type="entry name" value="Ribonuclease H-like"/>
    <property type="match status" value="1"/>
</dbReference>
<evidence type="ECO:0000259" key="2">
    <source>
        <dbReference type="PROSITE" id="PS50994"/>
    </source>
</evidence>
<dbReference type="InterPro" id="IPR053392">
    <property type="entry name" value="Transposase_IS30-like"/>
</dbReference>
<keyword evidence="6" id="KW-1185">Reference proteome</keyword>
<evidence type="ECO:0000313" key="5">
    <source>
        <dbReference type="EMBL" id="WVN21652.1"/>
    </source>
</evidence>
<dbReference type="InterPro" id="IPR036397">
    <property type="entry name" value="RNaseH_sf"/>
</dbReference>
<dbReference type="PANTHER" id="PTHR10948">
    <property type="entry name" value="TRANSPOSASE"/>
    <property type="match status" value="1"/>
</dbReference>
<gene>
    <name evidence="4" type="ORF">V2E26_01390</name>
    <name evidence="5" type="ORF">V2E26_01520</name>
    <name evidence="3" type="ORF">V2E26_02065</name>
</gene>
<dbReference type="RefSeq" id="WP_330463219.1">
    <property type="nucleotide sequence ID" value="NZ_CP143578.1"/>
</dbReference>
<evidence type="ECO:0000313" key="6">
    <source>
        <dbReference type="Proteomes" id="UP001431935"/>
    </source>
</evidence>
<sequence length="354" mass="42397">MELEFFILIKKEKVPLERNGTHMNYTIKKYNHLTDNERIIIENYLKLNYSLRRISRLIERSVSTLSREIKRNTNSFGTYEFKHASLKTRERSRHKYYFKFVDNQKFKNFSNAFLQKYDKKFFGIKSTYNFIKTSTKHCCPSLRTVFNWINTNNWVIKKYDKLRQYYKKGGKRTASVIKRLVKSADYVFPIWTRPKSIDLRLEFGHWEADLVLGKRANGYNNVLTLTERKTRIGFAKIIQSKSPNIINSELKKIIRDNELEVKTITVDNGIEFEKIGILARWLNIKIYRAEPYASFQRGSNEHWNGILRREFKKGFNFNTITQEKLDSVVNQINNMTREILNWKTPLQTYLEYIK</sequence>
<dbReference type="PANTHER" id="PTHR10948:SF23">
    <property type="entry name" value="TRANSPOSASE INSI FOR INSERTION SEQUENCE ELEMENT IS30A-RELATED"/>
    <property type="match status" value="1"/>
</dbReference>
<dbReference type="EMBL" id="CP143578">
    <property type="protein sequence ID" value="WVN21180.1"/>
    <property type="molecule type" value="Genomic_DNA"/>
</dbReference>
<accession>A0ABZ2AGJ5</accession>